<dbReference type="InterPro" id="IPR006500">
    <property type="entry name" value="Helicase_put_C_phage/plasmid"/>
</dbReference>
<dbReference type="RefSeq" id="WP_057835267.1">
    <property type="nucleotide sequence ID" value="NZ_LLXZ01000064.1"/>
</dbReference>
<name>A0A0R3LQB8_9BRAD</name>
<dbReference type="SUPFAM" id="SSF56747">
    <property type="entry name" value="Prim-pol domain"/>
    <property type="match status" value="1"/>
</dbReference>
<dbReference type="InterPro" id="IPR027417">
    <property type="entry name" value="P-loop_NTPase"/>
</dbReference>
<keyword evidence="6" id="KW-1185">Reference proteome</keyword>
<organism evidence="5 6">
    <name type="scientific">Bradyrhizobium jicamae</name>
    <dbReference type="NCBI Taxonomy" id="280332"/>
    <lineage>
        <taxon>Bacteria</taxon>
        <taxon>Pseudomonadati</taxon>
        <taxon>Pseudomonadota</taxon>
        <taxon>Alphaproteobacteria</taxon>
        <taxon>Hyphomicrobiales</taxon>
        <taxon>Nitrobacteraceae</taxon>
        <taxon>Bradyrhizobium</taxon>
    </lineage>
</organism>
<evidence type="ECO:0000256" key="1">
    <source>
        <dbReference type="ARBA" id="ARBA00022741"/>
    </source>
</evidence>
<evidence type="ECO:0000259" key="4">
    <source>
        <dbReference type="PROSITE" id="PS51206"/>
    </source>
</evidence>
<dbReference type="Pfam" id="PF08706">
    <property type="entry name" value="D5_N"/>
    <property type="match status" value="1"/>
</dbReference>
<dbReference type="Proteomes" id="UP000050863">
    <property type="component" value="Unassembled WGS sequence"/>
</dbReference>
<evidence type="ECO:0000313" key="5">
    <source>
        <dbReference type="EMBL" id="KRR09972.1"/>
    </source>
</evidence>
<comment type="caution">
    <text evidence="5">The sequence shown here is derived from an EMBL/GenBank/DDBJ whole genome shotgun (WGS) entry which is preliminary data.</text>
</comment>
<dbReference type="NCBIfam" id="TIGR01613">
    <property type="entry name" value="primase_Cterm"/>
    <property type="match status" value="1"/>
</dbReference>
<sequence length="798" mass="88402">MSYNESAVASTDFFDERCLEWAERRKLWLFPVYAHSKNPAYKWKTESSPDRKQWEAWLAEGYMLGINAFMSGKLLLDLDVGHVGQELALIAFADFLAEIGSPWLEAYCISPSGGYHFMVDRPADVDPEQIRGLWKPRMTSHARPLADGEKDRELISVRNRGYCVAPGSAFGAKRYVLTNSADKQYDCTPGLLEKMQLPVVEYQAGTAGQSDPDDIAAVIAALDARGEFDDEESWKFTGLGAIKLALGDTETAREVARQITWKDVDEDEFLYQWDRMDAAERPGKSYRRVGTLIRRAEQLTGRKFHVRKSAAAIFAGVATMVSPPLAPGQIPPCPVPLPPPPGGALMPRGGTLMGPRGEVLPMDADDSLALDFAGEHVRELRHCEEWGRWLRWDGARWQTDKTARAYNLVREHLRKMGSGMHLQDARKILSAKTVAAVERMAKTDPRIATEAAIWDADPWLLNTPGGVIDLRTCVIRESRPDDHMTKSTAVAAGGDCPTWKAFLHKSLAGDAELIGFVQRMLGYALTGDTREQVLFFLYGQGGNGKGVLLNTVAGILADYAKTAPMATFTDSANAGDRHPTDLAGLRGSRFVMASETEKGRKWAESKIKSLTGGDPISARFMGRDFFEYIPTFKLIIAGNHKPRLSTVDEAIRRRMNMIPFTVQIPAAERDAALPERLKAEWGGILQWMVEGCLAWQRDGLQPPAAVRAATEEYLSGQDALATWLDERCEQAIGTWAARTELFASWSGWANNARERIGNATEFYEALASKGFEASGRNGARGFKGVRLRPITMPPVPER</sequence>
<proteinExistence type="predicted"/>
<keyword evidence="1" id="KW-0547">Nucleotide-binding</keyword>
<dbReference type="Gene3D" id="3.40.50.300">
    <property type="entry name" value="P-loop containing nucleotide triphosphate hydrolases"/>
    <property type="match status" value="1"/>
</dbReference>
<dbReference type="InterPro" id="IPR015330">
    <property type="entry name" value="DNA_primase/pol_bifunc_N"/>
</dbReference>
<keyword evidence="3" id="KW-0067">ATP-binding</keyword>
<dbReference type="GO" id="GO:0005524">
    <property type="term" value="F:ATP binding"/>
    <property type="evidence" value="ECO:0007669"/>
    <property type="project" value="UniProtKB-KW"/>
</dbReference>
<evidence type="ECO:0000313" key="6">
    <source>
        <dbReference type="Proteomes" id="UP000050863"/>
    </source>
</evidence>
<gene>
    <name evidence="5" type="ORF">CQ12_06050</name>
</gene>
<dbReference type="AlphaFoldDB" id="A0A0R3LQB8"/>
<dbReference type="OrthoDB" id="9763644at2"/>
<dbReference type="PANTHER" id="PTHR35372:SF2">
    <property type="entry name" value="SF3 HELICASE DOMAIN-CONTAINING PROTEIN"/>
    <property type="match status" value="1"/>
</dbReference>
<reference evidence="5 6" key="1">
    <citation type="submission" date="2014-03" db="EMBL/GenBank/DDBJ databases">
        <title>Bradyrhizobium valentinum sp. nov., isolated from effective nodules of Lupinus mariae-josephae, a lupine endemic of basic-lime soils in Eastern Spain.</title>
        <authorList>
            <person name="Duran D."/>
            <person name="Rey L."/>
            <person name="Navarro A."/>
            <person name="Busquets A."/>
            <person name="Imperial J."/>
            <person name="Ruiz-Argueso T."/>
        </authorList>
    </citation>
    <scope>NUCLEOTIDE SEQUENCE [LARGE SCALE GENOMIC DNA]</scope>
    <source>
        <strain evidence="5 6">PAC68</strain>
    </source>
</reference>
<dbReference type="STRING" id="280332.CQ12_06050"/>
<feature type="domain" description="SF3 helicase" evidence="4">
    <location>
        <begin position="512"/>
        <end position="673"/>
    </location>
</feature>
<dbReference type="InterPro" id="IPR045455">
    <property type="entry name" value="NrS-1_pol-like_helicase"/>
</dbReference>
<dbReference type="InterPro" id="IPR014818">
    <property type="entry name" value="Phage/plasmid_primase_P4_C"/>
</dbReference>
<dbReference type="Pfam" id="PF19263">
    <property type="entry name" value="DUF5906"/>
    <property type="match status" value="1"/>
</dbReference>
<evidence type="ECO:0000256" key="3">
    <source>
        <dbReference type="ARBA" id="ARBA00022840"/>
    </source>
</evidence>
<dbReference type="InterPro" id="IPR014015">
    <property type="entry name" value="Helicase_SF3_DNA-vir"/>
</dbReference>
<dbReference type="PANTHER" id="PTHR35372">
    <property type="entry name" value="ATP BINDING PROTEIN-RELATED"/>
    <property type="match status" value="1"/>
</dbReference>
<dbReference type="PROSITE" id="PS51206">
    <property type="entry name" value="SF3_HELICASE_1"/>
    <property type="match status" value="1"/>
</dbReference>
<protein>
    <recommendedName>
        <fullName evidence="4">SF3 helicase domain-containing protein</fullName>
    </recommendedName>
</protein>
<dbReference type="Pfam" id="PF09250">
    <property type="entry name" value="Prim-Pol"/>
    <property type="match status" value="1"/>
</dbReference>
<keyword evidence="2" id="KW-0378">Hydrolase</keyword>
<dbReference type="InterPro" id="IPR051620">
    <property type="entry name" value="ORF904-like_C"/>
</dbReference>
<dbReference type="SMART" id="SM00943">
    <property type="entry name" value="Prim-Pol"/>
    <property type="match status" value="1"/>
</dbReference>
<accession>A0A0R3LQB8</accession>
<dbReference type="EMBL" id="LLXZ01000064">
    <property type="protein sequence ID" value="KRR09972.1"/>
    <property type="molecule type" value="Genomic_DNA"/>
</dbReference>
<evidence type="ECO:0000256" key="2">
    <source>
        <dbReference type="ARBA" id="ARBA00022801"/>
    </source>
</evidence>
<dbReference type="SUPFAM" id="SSF52540">
    <property type="entry name" value="P-loop containing nucleoside triphosphate hydrolases"/>
    <property type="match status" value="1"/>
</dbReference>
<dbReference type="GO" id="GO:0016787">
    <property type="term" value="F:hydrolase activity"/>
    <property type="evidence" value="ECO:0007669"/>
    <property type="project" value="UniProtKB-KW"/>
</dbReference>
<dbReference type="SMART" id="SM00885">
    <property type="entry name" value="D5_N"/>
    <property type="match status" value="1"/>
</dbReference>